<dbReference type="InterPro" id="IPR030791">
    <property type="entry name" value="Rotatin"/>
</dbReference>
<dbReference type="SUPFAM" id="SSF48371">
    <property type="entry name" value="ARM repeat"/>
    <property type="match status" value="3"/>
</dbReference>
<dbReference type="Proteomes" id="UP000694580">
    <property type="component" value="Chromosome 2"/>
</dbReference>
<keyword evidence="4" id="KW-1185">Reference proteome</keyword>
<dbReference type="InterPro" id="IPR029249">
    <property type="entry name" value="Rotatin_N"/>
</dbReference>
<evidence type="ECO:0000256" key="1">
    <source>
        <dbReference type="SAM" id="MobiDB-lite"/>
    </source>
</evidence>
<accession>A0AAY4AKS3</accession>
<protein>
    <recommendedName>
        <fullName evidence="2">Rotatin N-terminal domain-containing protein</fullName>
    </recommendedName>
</protein>
<evidence type="ECO:0000313" key="4">
    <source>
        <dbReference type="Proteomes" id="UP000694580"/>
    </source>
</evidence>
<dbReference type="InterPro" id="IPR011989">
    <property type="entry name" value="ARM-like"/>
</dbReference>
<dbReference type="GO" id="GO:0010457">
    <property type="term" value="P:centriole-centriole cohesion"/>
    <property type="evidence" value="ECO:0007669"/>
    <property type="project" value="TreeGrafter"/>
</dbReference>
<gene>
    <name evidence="3" type="primary">RTTN</name>
</gene>
<dbReference type="GeneTree" id="ENSGT00640000091535"/>
<dbReference type="GO" id="GO:0005814">
    <property type="term" value="C:centriole"/>
    <property type="evidence" value="ECO:0007669"/>
    <property type="project" value="TreeGrafter"/>
</dbReference>
<dbReference type="PANTHER" id="PTHR31691">
    <property type="entry name" value="ROTATIN"/>
    <property type="match status" value="1"/>
</dbReference>
<dbReference type="PANTHER" id="PTHR31691:SF1">
    <property type="entry name" value="ROTATIN"/>
    <property type="match status" value="1"/>
</dbReference>
<reference evidence="3 4" key="1">
    <citation type="submission" date="2020-06" db="EMBL/GenBank/DDBJ databases">
        <authorList>
            <consortium name="Wellcome Sanger Institute Data Sharing"/>
        </authorList>
    </citation>
    <scope>NUCLEOTIDE SEQUENCE [LARGE SCALE GENOMIC DNA]</scope>
</reference>
<name>A0AAY4AKS3_9TELE</name>
<dbReference type="InterPro" id="IPR016024">
    <property type="entry name" value="ARM-type_fold"/>
</dbReference>
<feature type="compositionally biased region" description="Polar residues" evidence="1">
    <location>
        <begin position="268"/>
        <end position="284"/>
    </location>
</feature>
<proteinExistence type="predicted"/>
<reference evidence="3" key="3">
    <citation type="submission" date="2025-09" db="UniProtKB">
        <authorList>
            <consortium name="Ensembl"/>
        </authorList>
    </citation>
    <scope>IDENTIFICATION</scope>
</reference>
<reference evidence="3" key="2">
    <citation type="submission" date="2025-08" db="UniProtKB">
        <authorList>
            <consortium name="Ensembl"/>
        </authorList>
    </citation>
    <scope>IDENTIFICATION</scope>
</reference>
<sequence>MDLSALIRKTGHSLVEIRVRALRNIKSKLDHGLLGVPDLVQERQLFVLLLEWFNFPEVPEKEVVLDVLCSLSKVPRAHMLRDVGAVEFLTQLSPNVEEQLRGIIDSIFDQLFHLPETLPNCTPASNNECQFEPPVRGYFKKSGPVQTDIPPLRAAVNSTLRCLKFSTFPWLSLTPTDRHILSSNESSLRSNNQKLVWTTCELLCDVIMQDFPAEIFLQRPSIVQGLLSLLRFDAQNGSSYIAHRAVSCMRQLCTNLRSRLRFHRDPSFCSSKQDPISQNSSMSYSREVRGTQHSVASSTEECSPRPSVVGRTGQRVRGDGQDGDTVSSSGSSSQGAAPPRRPLQSPMDTAHLEGPELEGEDLLELQMQQWNLTQFCVATLEHTLPLLRTEFQRAVELLSETALLLGASVSEELWDDPSLFALELKERLQECLETLADILSYHSSRNTEQSESLIVHHRMAYMATAIFTIRLLQALFPGERAAENMPESVVAAIFQLCLDSPFSEAFPTIHETAVAYLEMTSSDSFDLFRRVTRAAHSLEATCAFLKEGEKNWLELLELGTYAVDGFPFHQHLPVVIECVQMCSYMWKFAQASPLLRKESQKIFLKLLAYPLLPVKAECYTCTLNLVKDSLGIQNVTRPVSSVSSGVHFVLHERVLYEICTFGLQDQAEKVNSAAKDILLYLLKGRLMMTAETWSKFNEAIYPVIPVLQSYAGTEDALGNCILLISEASDEAAVPFHPINSIKAVVQNDTIIHCLFKILLSPLCNQVESVNKLYGVLTSETVDLVLRRSAAEQLLVVLQGEKSAYNSTPSHECSQSVIVSDRGHFTLVNLQSFFSYFDPSASLIIKESGQGDVSEAAALMCLLLFDEIARADVWSDHSGNIPVVSPFSLPASVIRRYSLPFQSASHHVVSPYCSVLAPYADLLTLRSAWEMLQVSWNRAWHSGIDHLVEQLRGHQSDIADDIRSGLQDCVQAILSAGSHAEVGIALARMKLYLLTDRLALKHTGHNSKATLQTLSWHPALERFLLVQPACSEDEKLLVEVVSFLNMFFSQNRSNSDSEDLRWTLELLLNQVSPNTLLNLVLRAESPARSQMPGELEEPQAPVARRLQRELTGLFNTLLLRLGFTCALETQLANRLLQCLRVSDAPHFYGLPSLERTLRAMAHVSALPGWSTHCPSLDPHMLCVKYLTGLLEVISSFYVEWGGNSMSFMGKGVTKNAVICLLHLSHEMMAESKDKDWMSLWSLPHEQSADEQSGAQLGLAWLVPLWVDRDPEVRCASLGVGSALSSVASGCQALSTSCQNISGGLWGTLLNILLEPQESSMVRREAAFILQNLLVMPMPANTEEAKNFAWQGPCVHDDTSGLALVGLPALQALLYHCQFFEHVAQMTRTCYLGRQVFSSSLPRISSGHGDLVAFFFFFLPHTFFFLSAGQSDLDSGDSVVSQVCQRGDEVSEQNAVVTPPLVTALCGVLTNLLAVLPEFTLTALTHNHILHAMCVLLTVSPSQVQALLQYVGSFSKLLQGAVVLQPDIQLDFLQPLLAHVFILLTIKTSDLGKKDLDWAVFHTWAGLFMLLATLLRRKSSAVFPSVSAAMGRHWQPFLGGAHSGVTDPVPPHYLLSHFAKTLPQDPLKKVIARALMSLLASSPSAQTYACEAGLIDSTVEQMKLWQTQLNLGSLRPGKPGHKKKVEDVKTAMEIVRNCLYQHNESKAAATDSRLASVIHSLWPWLLLDDDAMAAALELLCVYTANCSAACSSLCSGGSGASSGQAVARGHVSNSLMHAVMRLASQVASENSRVQAVAFSLLSNVAITRDGKGLLHKSNFLQHFLSLPLPRSGSKSPGPLVSLWLQLLLNMSFDEDGQQMIVKLNGSLELLVALAQYRRPSTKPVALLILHNICFSPANKAKVLASGKTVGLLASCLDSNLLEVRAVGASALWALLHNYQKVLTTGSLCAI</sequence>
<dbReference type="Ensembl" id="ENSDCDT00010008334.1">
    <property type="protein sequence ID" value="ENSDCDP00010007946.1"/>
    <property type="gene ID" value="ENSDCDG00010003551.1"/>
</dbReference>
<feature type="compositionally biased region" description="Low complexity" evidence="1">
    <location>
        <begin position="323"/>
        <end position="335"/>
    </location>
</feature>
<feature type="domain" description="Rotatin N-terminal" evidence="2">
    <location>
        <begin position="16"/>
        <end position="111"/>
    </location>
</feature>
<feature type="compositionally biased region" description="Polar residues" evidence="1">
    <location>
        <begin position="291"/>
        <end position="301"/>
    </location>
</feature>
<organism evidence="3 4">
    <name type="scientific">Denticeps clupeoides</name>
    <name type="common">denticle herring</name>
    <dbReference type="NCBI Taxonomy" id="299321"/>
    <lineage>
        <taxon>Eukaryota</taxon>
        <taxon>Metazoa</taxon>
        <taxon>Chordata</taxon>
        <taxon>Craniata</taxon>
        <taxon>Vertebrata</taxon>
        <taxon>Euteleostomi</taxon>
        <taxon>Actinopterygii</taxon>
        <taxon>Neopterygii</taxon>
        <taxon>Teleostei</taxon>
        <taxon>Clupei</taxon>
        <taxon>Clupeiformes</taxon>
        <taxon>Denticipitoidei</taxon>
        <taxon>Denticipitidae</taxon>
        <taxon>Denticeps</taxon>
    </lineage>
</organism>
<dbReference type="GO" id="GO:0005813">
    <property type="term" value="C:centrosome"/>
    <property type="evidence" value="ECO:0007669"/>
    <property type="project" value="InterPro"/>
</dbReference>
<dbReference type="Pfam" id="PF14726">
    <property type="entry name" value="RTTN_N"/>
    <property type="match status" value="1"/>
</dbReference>
<dbReference type="GO" id="GO:0032053">
    <property type="term" value="P:ciliary basal body organization"/>
    <property type="evidence" value="ECO:0007669"/>
    <property type="project" value="TreeGrafter"/>
</dbReference>
<evidence type="ECO:0000313" key="3">
    <source>
        <dbReference type="Ensembl" id="ENSDCDP00010007946.1"/>
    </source>
</evidence>
<evidence type="ECO:0000259" key="2">
    <source>
        <dbReference type="Pfam" id="PF14726"/>
    </source>
</evidence>
<feature type="region of interest" description="Disordered" evidence="1">
    <location>
        <begin position="267"/>
        <end position="352"/>
    </location>
</feature>
<dbReference type="GO" id="GO:0036064">
    <property type="term" value="C:ciliary basal body"/>
    <property type="evidence" value="ECO:0007669"/>
    <property type="project" value="InterPro"/>
</dbReference>
<dbReference type="GO" id="GO:0007099">
    <property type="term" value="P:centriole replication"/>
    <property type="evidence" value="ECO:0007669"/>
    <property type="project" value="TreeGrafter"/>
</dbReference>
<dbReference type="Gene3D" id="1.25.10.10">
    <property type="entry name" value="Leucine-rich Repeat Variant"/>
    <property type="match status" value="3"/>
</dbReference>